<accession>A0A243WFH5</accession>
<reference evidence="3 4" key="1">
    <citation type="submission" date="2017-01" db="EMBL/GenBank/DDBJ databases">
        <title>A new Hymenobacter.</title>
        <authorList>
            <person name="Liang Y."/>
            <person name="Feng F."/>
        </authorList>
    </citation>
    <scope>NUCLEOTIDE SEQUENCE [LARGE SCALE GENOMIC DNA]</scope>
    <source>
        <strain evidence="3">MIMBbqt21</strain>
    </source>
</reference>
<gene>
    <name evidence="3" type="ORF">BXP70_06935</name>
</gene>
<dbReference type="CDD" id="cd00158">
    <property type="entry name" value="RHOD"/>
    <property type="match status" value="1"/>
</dbReference>
<feature type="chain" id="PRO_5012286488" description="Rhodanese domain-containing protein" evidence="1">
    <location>
        <begin position="23"/>
        <end position="126"/>
    </location>
</feature>
<evidence type="ECO:0000313" key="3">
    <source>
        <dbReference type="EMBL" id="OUJ74511.1"/>
    </source>
</evidence>
<comment type="caution">
    <text evidence="3">The sequence shown here is derived from an EMBL/GenBank/DDBJ whole genome shotgun (WGS) entry which is preliminary data.</text>
</comment>
<dbReference type="InterPro" id="IPR001763">
    <property type="entry name" value="Rhodanese-like_dom"/>
</dbReference>
<dbReference type="Gene3D" id="3.40.250.10">
    <property type="entry name" value="Rhodanese-like domain"/>
    <property type="match status" value="1"/>
</dbReference>
<dbReference type="Proteomes" id="UP000194873">
    <property type="component" value="Unassembled WGS sequence"/>
</dbReference>
<keyword evidence="1" id="KW-0732">Signal</keyword>
<dbReference type="AlphaFoldDB" id="A0A243WFH5"/>
<dbReference type="EMBL" id="MTSE01000003">
    <property type="protein sequence ID" value="OUJ74511.1"/>
    <property type="molecule type" value="Genomic_DNA"/>
</dbReference>
<dbReference type="Pfam" id="PF00581">
    <property type="entry name" value="Rhodanese"/>
    <property type="match status" value="1"/>
</dbReference>
<dbReference type="InterPro" id="IPR052367">
    <property type="entry name" value="Thiosulfate_ST/Rhodanese-like"/>
</dbReference>
<sequence length="126" mass="13364">MKLLHLLSLASIALSLAGCSQAQTTPIAAPATTAQLLQQPDVVVLDVRTPTEYASGHLQSARNLDFKATDFSTQIAHLDTAKTYVLYCASGNRSGKAGALMQQQGFRKVVNAGGFKTLKESGLKTE</sequence>
<organism evidence="3 4">
    <name type="scientific">Hymenobacter crusticola</name>
    <dbReference type="NCBI Taxonomy" id="1770526"/>
    <lineage>
        <taxon>Bacteria</taxon>
        <taxon>Pseudomonadati</taxon>
        <taxon>Bacteroidota</taxon>
        <taxon>Cytophagia</taxon>
        <taxon>Cytophagales</taxon>
        <taxon>Hymenobacteraceae</taxon>
        <taxon>Hymenobacter</taxon>
    </lineage>
</organism>
<dbReference type="SMART" id="SM00450">
    <property type="entry name" value="RHOD"/>
    <property type="match status" value="1"/>
</dbReference>
<evidence type="ECO:0000313" key="4">
    <source>
        <dbReference type="Proteomes" id="UP000194873"/>
    </source>
</evidence>
<dbReference type="PANTHER" id="PTHR45431:SF3">
    <property type="entry name" value="RHODANESE-LIKE DOMAIN-CONTAINING PROTEIN 15, CHLOROPLASTIC"/>
    <property type="match status" value="1"/>
</dbReference>
<dbReference type="PROSITE" id="PS51257">
    <property type="entry name" value="PROKAR_LIPOPROTEIN"/>
    <property type="match status" value="1"/>
</dbReference>
<feature type="domain" description="Rhodanese" evidence="2">
    <location>
        <begin position="38"/>
        <end position="126"/>
    </location>
</feature>
<protein>
    <recommendedName>
        <fullName evidence="2">Rhodanese domain-containing protein</fullName>
    </recommendedName>
</protein>
<proteinExistence type="predicted"/>
<dbReference type="OrthoDB" id="9808735at2"/>
<dbReference type="InterPro" id="IPR036873">
    <property type="entry name" value="Rhodanese-like_dom_sf"/>
</dbReference>
<keyword evidence="4" id="KW-1185">Reference proteome</keyword>
<dbReference type="PROSITE" id="PS50206">
    <property type="entry name" value="RHODANESE_3"/>
    <property type="match status" value="1"/>
</dbReference>
<evidence type="ECO:0000256" key="1">
    <source>
        <dbReference type="SAM" id="SignalP"/>
    </source>
</evidence>
<dbReference type="PANTHER" id="PTHR45431">
    <property type="entry name" value="RHODANESE-LIKE DOMAIN-CONTAINING PROTEIN 15, CHLOROPLASTIC"/>
    <property type="match status" value="1"/>
</dbReference>
<feature type="signal peptide" evidence="1">
    <location>
        <begin position="1"/>
        <end position="22"/>
    </location>
</feature>
<name>A0A243WFH5_9BACT</name>
<dbReference type="RefSeq" id="WP_086593308.1">
    <property type="nucleotide sequence ID" value="NZ_MTSE01000003.1"/>
</dbReference>
<dbReference type="SUPFAM" id="SSF52821">
    <property type="entry name" value="Rhodanese/Cell cycle control phosphatase"/>
    <property type="match status" value="1"/>
</dbReference>
<evidence type="ECO:0000259" key="2">
    <source>
        <dbReference type="PROSITE" id="PS50206"/>
    </source>
</evidence>